<reference evidence="1 2" key="1">
    <citation type="submission" date="2024-01" db="EMBL/GenBank/DDBJ databases">
        <title>The genomes of 5 underutilized Papilionoideae crops provide insights into root nodulation and disease resistanc.</title>
        <authorList>
            <person name="Jiang F."/>
        </authorList>
    </citation>
    <scope>NUCLEOTIDE SEQUENCE [LARGE SCALE GENOMIC DNA]</scope>
    <source>
        <strain evidence="1">LVBAO_FW01</strain>
        <tissue evidence="1">Leaves</tissue>
    </source>
</reference>
<accession>A0AAN9MZP6</accession>
<protein>
    <submittedName>
        <fullName evidence="1">Uncharacterized protein</fullName>
    </submittedName>
</protein>
<organism evidence="1 2">
    <name type="scientific">Canavalia gladiata</name>
    <name type="common">Sword bean</name>
    <name type="synonym">Dolichos gladiatus</name>
    <dbReference type="NCBI Taxonomy" id="3824"/>
    <lineage>
        <taxon>Eukaryota</taxon>
        <taxon>Viridiplantae</taxon>
        <taxon>Streptophyta</taxon>
        <taxon>Embryophyta</taxon>
        <taxon>Tracheophyta</taxon>
        <taxon>Spermatophyta</taxon>
        <taxon>Magnoliopsida</taxon>
        <taxon>eudicotyledons</taxon>
        <taxon>Gunneridae</taxon>
        <taxon>Pentapetalae</taxon>
        <taxon>rosids</taxon>
        <taxon>fabids</taxon>
        <taxon>Fabales</taxon>
        <taxon>Fabaceae</taxon>
        <taxon>Papilionoideae</taxon>
        <taxon>50 kb inversion clade</taxon>
        <taxon>NPAAA clade</taxon>
        <taxon>indigoferoid/millettioid clade</taxon>
        <taxon>Phaseoleae</taxon>
        <taxon>Canavalia</taxon>
    </lineage>
</organism>
<name>A0AAN9MZP6_CANGL</name>
<dbReference type="EMBL" id="JAYMYQ010000001">
    <property type="protein sequence ID" value="KAK7361029.1"/>
    <property type="molecule type" value="Genomic_DNA"/>
</dbReference>
<keyword evidence="2" id="KW-1185">Reference proteome</keyword>
<sequence>MTSLRLPANRIQIPHDLSRDNRCQLHLDPLHIYVGVAWYTLHKKLPPPAIDDSLRMALDRKLSGDDSCGCVFVVSAMKEPVLDDIFQEN</sequence>
<dbReference type="AlphaFoldDB" id="A0AAN9MZP6"/>
<evidence type="ECO:0000313" key="2">
    <source>
        <dbReference type="Proteomes" id="UP001367508"/>
    </source>
</evidence>
<proteinExistence type="predicted"/>
<comment type="caution">
    <text evidence="1">The sequence shown here is derived from an EMBL/GenBank/DDBJ whole genome shotgun (WGS) entry which is preliminary data.</text>
</comment>
<gene>
    <name evidence="1" type="ORF">VNO77_03054</name>
</gene>
<dbReference type="Proteomes" id="UP001367508">
    <property type="component" value="Unassembled WGS sequence"/>
</dbReference>
<evidence type="ECO:0000313" key="1">
    <source>
        <dbReference type="EMBL" id="KAK7361029.1"/>
    </source>
</evidence>